<reference evidence="2 3" key="1">
    <citation type="submission" date="2020-04" db="EMBL/GenBank/DDBJ databases">
        <authorList>
            <person name="Klaysubun C."/>
            <person name="Duangmal K."/>
            <person name="Lipun K."/>
        </authorList>
    </citation>
    <scope>NUCLEOTIDE SEQUENCE [LARGE SCALE GENOMIC DNA]</scope>
    <source>
        <strain evidence="2 3">K10HN5</strain>
    </source>
</reference>
<evidence type="ECO:0000313" key="2">
    <source>
        <dbReference type="EMBL" id="NMI00634.1"/>
    </source>
</evidence>
<keyword evidence="1" id="KW-0175">Coiled coil</keyword>
<feature type="coiled-coil region" evidence="1">
    <location>
        <begin position="88"/>
        <end position="115"/>
    </location>
</feature>
<dbReference type="InterPro" id="IPR010982">
    <property type="entry name" value="Lambda_DNA-bd_dom_sf"/>
</dbReference>
<gene>
    <name evidence="2" type="ORF">HF526_25485</name>
</gene>
<evidence type="ECO:0000313" key="3">
    <source>
        <dbReference type="Proteomes" id="UP000820669"/>
    </source>
</evidence>
<keyword evidence="3" id="KW-1185">Reference proteome</keyword>
<evidence type="ECO:0008006" key="4">
    <source>
        <dbReference type="Google" id="ProtNLM"/>
    </source>
</evidence>
<protein>
    <recommendedName>
        <fullName evidence="4">XRE family transcriptional regulator</fullName>
    </recommendedName>
</protein>
<proteinExistence type="predicted"/>
<name>A0ABX1SKG0_9PSEU</name>
<organism evidence="2 3">
    <name type="scientific">Pseudonocardia acidicola</name>
    <dbReference type="NCBI Taxonomy" id="2724939"/>
    <lineage>
        <taxon>Bacteria</taxon>
        <taxon>Bacillati</taxon>
        <taxon>Actinomycetota</taxon>
        <taxon>Actinomycetes</taxon>
        <taxon>Pseudonocardiales</taxon>
        <taxon>Pseudonocardiaceae</taxon>
        <taxon>Pseudonocardia</taxon>
    </lineage>
</organism>
<dbReference type="EMBL" id="JAAXLA010000061">
    <property type="protein sequence ID" value="NMI00634.1"/>
    <property type="molecule type" value="Genomic_DNA"/>
</dbReference>
<dbReference type="RefSeq" id="WP_169384098.1">
    <property type="nucleotide sequence ID" value="NZ_JAAXLA010000061.1"/>
</dbReference>
<sequence length="161" mass="17903">MAELAAKIDALIVAIGGPSYDKIAQEIKADGGPTVSGAYLWQLRTGARDNPTFHHLQALSTYFSRKIGIPITLNYFDPETPVDQPWRDAQDEERVASLQRQLDEERELNTRLADNGVRRLATRYGEMGPALQRQILAIVETLSEQEAAEGKKPRGERDEAG</sequence>
<evidence type="ECO:0000256" key="1">
    <source>
        <dbReference type="SAM" id="Coils"/>
    </source>
</evidence>
<comment type="caution">
    <text evidence="2">The sequence shown here is derived from an EMBL/GenBank/DDBJ whole genome shotgun (WGS) entry which is preliminary data.</text>
</comment>
<dbReference type="Proteomes" id="UP000820669">
    <property type="component" value="Unassembled WGS sequence"/>
</dbReference>
<accession>A0ABX1SKG0</accession>
<dbReference type="Gene3D" id="1.10.260.40">
    <property type="entry name" value="lambda repressor-like DNA-binding domains"/>
    <property type="match status" value="1"/>
</dbReference>